<evidence type="ECO:0000313" key="1">
    <source>
        <dbReference type="EMBL" id="DAF91581.1"/>
    </source>
</evidence>
<name>A0A8S5UAQ6_9CAUD</name>
<proteinExistence type="predicted"/>
<organism evidence="1">
    <name type="scientific">Siphoviridae sp. ctlIg4</name>
    <dbReference type="NCBI Taxonomy" id="2825647"/>
    <lineage>
        <taxon>Viruses</taxon>
        <taxon>Duplodnaviria</taxon>
        <taxon>Heunggongvirae</taxon>
        <taxon>Uroviricota</taxon>
        <taxon>Caudoviricetes</taxon>
    </lineage>
</organism>
<sequence>MTKINLLSFIFNIIYCFRHCKIKLISFTLQCRIKRSSII</sequence>
<dbReference type="EMBL" id="BK016057">
    <property type="protein sequence ID" value="DAF91581.1"/>
    <property type="molecule type" value="Genomic_DNA"/>
</dbReference>
<protein>
    <submittedName>
        <fullName evidence="1">Uncharacterized protein</fullName>
    </submittedName>
</protein>
<reference evidence="1" key="1">
    <citation type="journal article" date="2021" name="Proc. Natl. Acad. Sci. U.S.A.">
        <title>A Catalog of Tens of Thousands of Viruses from Human Metagenomes Reveals Hidden Associations with Chronic Diseases.</title>
        <authorList>
            <person name="Tisza M.J."/>
            <person name="Buck C.B."/>
        </authorList>
    </citation>
    <scope>NUCLEOTIDE SEQUENCE</scope>
    <source>
        <strain evidence="1">CtlIg4</strain>
    </source>
</reference>
<accession>A0A8S5UAQ6</accession>